<feature type="region of interest" description="Disordered" evidence="1">
    <location>
        <begin position="321"/>
        <end position="348"/>
    </location>
</feature>
<comment type="caution">
    <text evidence="2">The sequence shown here is derived from an EMBL/GenBank/DDBJ whole genome shotgun (WGS) entry which is preliminary data.</text>
</comment>
<name>A0A917Y4U5_9ACTN</name>
<organism evidence="2 3">
    <name type="scientific">Streptomyces albiflavescens</name>
    <dbReference type="NCBI Taxonomy" id="1623582"/>
    <lineage>
        <taxon>Bacteria</taxon>
        <taxon>Bacillati</taxon>
        <taxon>Actinomycetota</taxon>
        <taxon>Actinomycetes</taxon>
        <taxon>Kitasatosporales</taxon>
        <taxon>Streptomycetaceae</taxon>
        <taxon>Streptomyces</taxon>
    </lineage>
</organism>
<dbReference type="InterPro" id="IPR015943">
    <property type="entry name" value="WD40/YVTN_repeat-like_dom_sf"/>
</dbReference>
<dbReference type="RefSeq" id="WP_189187443.1">
    <property type="nucleotide sequence ID" value="NZ_BMMM01000007.1"/>
</dbReference>
<dbReference type="SUPFAM" id="SSF50998">
    <property type="entry name" value="Quinoprotein alcohol dehydrogenase-like"/>
    <property type="match status" value="1"/>
</dbReference>
<dbReference type="AlphaFoldDB" id="A0A917Y4U5"/>
<dbReference type="EMBL" id="BMMM01000007">
    <property type="protein sequence ID" value="GGN67835.1"/>
    <property type="molecule type" value="Genomic_DNA"/>
</dbReference>
<proteinExistence type="predicted"/>
<feature type="region of interest" description="Disordered" evidence="1">
    <location>
        <begin position="1"/>
        <end position="109"/>
    </location>
</feature>
<evidence type="ECO:0000313" key="2">
    <source>
        <dbReference type="EMBL" id="GGN67835.1"/>
    </source>
</evidence>
<keyword evidence="3" id="KW-1185">Reference proteome</keyword>
<dbReference type="InterPro" id="IPR011047">
    <property type="entry name" value="Quinoprotein_ADH-like_sf"/>
</dbReference>
<dbReference type="Gene3D" id="2.130.10.10">
    <property type="entry name" value="YVTN repeat-like/Quinoprotein amine dehydrogenase"/>
    <property type="match status" value="1"/>
</dbReference>
<sequence>MVVLPIEVTDPEAPARHPQATPTGPTPHTPTRGTAPLPRATHAESALLPRPAHAESALLPRSTHAESVSPRLVRAECVSSPRPPRTEPAPRTTSTGPRPAPAERLPSPAPAGRALRRFLPTTLALLLAVPLLAAAHHQARTAPYGDHVTVHARVDGGDRPSLRTTGATVEAYDEGTGRPRWTYTREGRRPMAVVPARGDAIALWDDGLVTATVRGDGSAVRWHRALPGAAPWLAAHRGGGVLRILGPRMLAVVTPQRVAAYRIADGDLRWVLPARQGCAFEPARAVRVRTALLIAQPCAATDSWTGEIVAVDELGRITADRTPLDNERRGEHHSVEHPHTEKVVARPR</sequence>
<protein>
    <submittedName>
        <fullName evidence="2">Uncharacterized protein</fullName>
    </submittedName>
</protein>
<dbReference type="Proteomes" id="UP000600365">
    <property type="component" value="Unassembled WGS sequence"/>
</dbReference>
<reference evidence="2 3" key="1">
    <citation type="journal article" date="2014" name="Int. J. Syst. Evol. Microbiol.">
        <title>Complete genome sequence of Corynebacterium casei LMG S-19264T (=DSM 44701T), isolated from a smear-ripened cheese.</title>
        <authorList>
            <consortium name="US DOE Joint Genome Institute (JGI-PGF)"/>
            <person name="Walter F."/>
            <person name="Albersmeier A."/>
            <person name="Kalinowski J."/>
            <person name="Ruckert C."/>
        </authorList>
    </citation>
    <scope>NUCLEOTIDE SEQUENCE [LARGE SCALE GENOMIC DNA]</scope>
    <source>
        <strain evidence="2 3">CGMCC 4.7111</strain>
    </source>
</reference>
<evidence type="ECO:0000256" key="1">
    <source>
        <dbReference type="SAM" id="MobiDB-lite"/>
    </source>
</evidence>
<accession>A0A917Y4U5</accession>
<evidence type="ECO:0000313" key="3">
    <source>
        <dbReference type="Proteomes" id="UP000600365"/>
    </source>
</evidence>
<gene>
    <name evidence="2" type="ORF">GCM10011579_040680</name>
</gene>